<dbReference type="InterPro" id="IPR012340">
    <property type="entry name" value="NA-bd_OB-fold"/>
</dbReference>
<dbReference type="HAMAP" id="MF_00201">
    <property type="entry name" value="RecO"/>
    <property type="match status" value="1"/>
</dbReference>
<evidence type="ECO:0000259" key="9">
    <source>
        <dbReference type="Pfam" id="PF11967"/>
    </source>
</evidence>
<evidence type="ECO:0000256" key="3">
    <source>
        <dbReference type="ARBA" id="ARBA00021310"/>
    </source>
</evidence>
<comment type="similarity">
    <text evidence="2 8">Belongs to the RecO family.</text>
</comment>
<dbReference type="OrthoDB" id="9812244at2"/>
<dbReference type="InterPro" id="IPR003717">
    <property type="entry name" value="RecO"/>
</dbReference>
<evidence type="ECO:0000256" key="1">
    <source>
        <dbReference type="ARBA" id="ARBA00003065"/>
    </source>
</evidence>
<dbReference type="SUPFAM" id="SSF57863">
    <property type="entry name" value="ArfGap/RecO-like zinc finger"/>
    <property type="match status" value="1"/>
</dbReference>
<dbReference type="GO" id="GO:0006310">
    <property type="term" value="P:DNA recombination"/>
    <property type="evidence" value="ECO:0007669"/>
    <property type="project" value="UniProtKB-UniRule"/>
</dbReference>
<evidence type="ECO:0000256" key="8">
    <source>
        <dbReference type="HAMAP-Rule" id="MF_00201"/>
    </source>
</evidence>
<evidence type="ECO:0000256" key="5">
    <source>
        <dbReference type="ARBA" id="ARBA00023172"/>
    </source>
</evidence>
<dbReference type="Gene3D" id="1.20.1440.120">
    <property type="entry name" value="Recombination protein O, C-terminal domain"/>
    <property type="match status" value="1"/>
</dbReference>
<dbReference type="SUPFAM" id="SSF50249">
    <property type="entry name" value="Nucleic acid-binding proteins"/>
    <property type="match status" value="1"/>
</dbReference>
<dbReference type="AlphaFoldDB" id="F2N7Q7"/>
<comment type="function">
    <text evidence="1 8">Involved in DNA repair and RecF pathway recombination.</text>
</comment>
<accession>F2N7Q7</accession>
<name>F2N7Q7_CORGP</name>
<dbReference type="PANTHER" id="PTHR33991:SF1">
    <property type="entry name" value="DNA REPAIR PROTEIN RECO"/>
    <property type="match status" value="1"/>
</dbReference>
<dbReference type="STRING" id="700015.Corgl_0836"/>
<dbReference type="EMBL" id="CP002628">
    <property type="protein sequence ID" value="AEB06949.1"/>
    <property type="molecule type" value="Genomic_DNA"/>
</dbReference>
<protein>
    <recommendedName>
        <fullName evidence="3 8">DNA repair protein RecO</fullName>
    </recommendedName>
    <alternativeName>
        <fullName evidence="7 8">Recombination protein O</fullName>
    </alternativeName>
</protein>
<dbReference type="Pfam" id="PF02565">
    <property type="entry name" value="RecO_C"/>
    <property type="match status" value="1"/>
</dbReference>
<dbReference type="GO" id="GO:0006302">
    <property type="term" value="P:double-strand break repair"/>
    <property type="evidence" value="ECO:0007669"/>
    <property type="project" value="TreeGrafter"/>
</dbReference>
<dbReference type="InterPro" id="IPR022572">
    <property type="entry name" value="DNA_rep/recomb_RecO_N"/>
</dbReference>
<evidence type="ECO:0000256" key="2">
    <source>
        <dbReference type="ARBA" id="ARBA00007452"/>
    </source>
</evidence>
<keyword evidence="5 8" id="KW-0233">DNA recombination</keyword>
<organism evidence="10 11">
    <name type="scientific">Coriobacterium glomerans (strain ATCC 49209 / DSM 20642 / JCM 10262 / PW2)</name>
    <dbReference type="NCBI Taxonomy" id="700015"/>
    <lineage>
        <taxon>Bacteria</taxon>
        <taxon>Bacillati</taxon>
        <taxon>Actinomycetota</taxon>
        <taxon>Coriobacteriia</taxon>
        <taxon>Coriobacteriales</taxon>
        <taxon>Coriobacteriaceae</taxon>
        <taxon>Coriobacterium</taxon>
    </lineage>
</organism>
<dbReference type="RefSeq" id="WP_013708692.1">
    <property type="nucleotide sequence ID" value="NC_015389.1"/>
</dbReference>
<dbReference type="HOGENOM" id="CLU_066632_1_0_11"/>
<keyword evidence="11" id="KW-1185">Reference proteome</keyword>
<dbReference type="Pfam" id="PF11967">
    <property type="entry name" value="RecO_N"/>
    <property type="match status" value="1"/>
</dbReference>
<feature type="domain" description="DNA replication/recombination mediator RecO N-terminal" evidence="9">
    <location>
        <begin position="6"/>
        <end position="81"/>
    </location>
</feature>
<dbReference type="PANTHER" id="PTHR33991">
    <property type="entry name" value="DNA REPAIR PROTEIN RECO"/>
    <property type="match status" value="1"/>
</dbReference>
<keyword evidence="6 8" id="KW-0234">DNA repair</keyword>
<keyword evidence="4 8" id="KW-0227">DNA damage</keyword>
<evidence type="ECO:0000313" key="10">
    <source>
        <dbReference type="EMBL" id="AEB06949.1"/>
    </source>
</evidence>
<gene>
    <name evidence="8" type="primary">recO</name>
    <name evidence="10" type="ordered locus">Corgl_0836</name>
</gene>
<dbReference type="eggNOG" id="COG1381">
    <property type="taxonomic scope" value="Bacteria"/>
</dbReference>
<proteinExistence type="inferred from homology"/>
<dbReference type="KEGG" id="cgo:Corgl_0836"/>
<dbReference type="Gene3D" id="2.40.50.140">
    <property type="entry name" value="Nucleic acid-binding proteins"/>
    <property type="match status" value="1"/>
</dbReference>
<evidence type="ECO:0000256" key="6">
    <source>
        <dbReference type="ARBA" id="ARBA00023204"/>
    </source>
</evidence>
<evidence type="ECO:0000313" key="11">
    <source>
        <dbReference type="Proteomes" id="UP000006851"/>
    </source>
</evidence>
<reference evidence="11" key="1">
    <citation type="journal article" date="2013" name="Stand. Genomic Sci.">
        <title>Complete genome sequence of Coriobacterium glomerans type strain (PW2(T)) from the midgut of Pyrrhocoris apterus L. (red soldier bug).</title>
        <authorList>
            <person name="Stackebrandt E."/>
            <person name="Zeytun A."/>
            <person name="Lapidus A."/>
            <person name="Nolan M."/>
            <person name="Lucas S."/>
            <person name="Hammon N."/>
            <person name="Deshpande S."/>
            <person name="Cheng J.F."/>
            <person name="Tapia R."/>
            <person name="Goodwin L.A."/>
            <person name="Pitluck S."/>
            <person name="Liolios K."/>
            <person name="Pagani I."/>
            <person name="Ivanova N."/>
            <person name="Mavromatis K."/>
            <person name="Mikhailova N."/>
            <person name="Huntemann M."/>
            <person name="Pati A."/>
            <person name="Chen A."/>
            <person name="Palaniappan K."/>
            <person name="Chang Y.J."/>
            <person name="Land M."/>
            <person name="Hauser L."/>
            <person name="Rohde M."/>
            <person name="Pukall R."/>
            <person name="Goker M."/>
            <person name="Detter J.C."/>
            <person name="Woyke T."/>
            <person name="Bristow J."/>
            <person name="Eisen J.A."/>
            <person name="Markowitz V."/>
            <person name="Hugenholtz P."/>
            <person name="Kyrpides N.C."/>
            <person name="Klenk H.P."/>
        </authorList>
    </citation>
    <scope>NUCLEOTIDE SEQUENCE</scope>
    <source>
        <strain evidence="11">ATCC 49209 / DSM 20642 / JCM 10262 / PW2</strain>
    </source>
</reference>
<evidence type="ECO:0000256" key="4">
    <source>
        <dbReference type="ARBA" id="ARBA00022763"/>
    </source>
</evidence>
<dbReference type="InterPro" id="IPR042242">
    <property type="entry name" value="RecO_C"/>
</dbReference>
<dbReference type="Proteomes" id="UP000006851">
    <property type="component" value="Chromosome"/>
</dbReference>
<evidence type="ECO:0000256" key="7">
    <source>
        <dbReference type="ARBA" id="ARBA00033409"/>
    </source>
</evidence>
<sequence>MARRRTYRTRAIVLDKTRLAETDLILTLLAEDGRQIRAIAKGARRPGGRLAARCELACDVDLLLACGRSLDIVSEARMIASPLGAAPDLPVLAAASALTEVAKLNCFEDAEDPFIFPITRCALDVAAAAGRRARSASGGVAPASDPLVAAHLDLIVAAYVFKLMSHMGYRPDCTACVLCGDTDLTYFSAAAGGLLCSSCAASVTSAEPIDADRIGWLRALIALRFSELATSPIDAPAAAVMLSLAHTWAVTHLDSRLRSLEFMLGR</sequence>
<dbReference type="GO" id="GO:0043590">
    <property type="term" value="C:bacterial nucleoid"/>
    <property type="evidence" value="ECO:0007669"/>
    <property type="project" value="TreeGrafter"/>
</dbReference>
<dbReference type="InterPro" id="IPR037278">
    <property type="entry name" value="ARFGAP/RecO"/>
</dbReference>